<feature type="signal peptide" evidence="1">
    <location>
        <begin position="1"/>
        <end position="22"/>
    </location>
</feature>
<protein>
    <submittedName>
        <fullName evidence="2">Uncharacterized protein</fullName>
    </submittedName>
</protein>
<dbReference type="RefSeq" id="WP_139260531.1">
    <property type="nucleotide sequence ID" value="NZ_FRCX01000005.1"/>
</dbReference>
<proteinExistence type="predicted"/>
<name>A0A1M7PQF1_9BURK</name>
<reference evidence="3" key="1">
    <citation type="submission" date="2016-11" db="EMBL/GenBank/DDBJ databases">
        <authorList>
            <person name="Varghese N."/>
            <person name="Submissions S."/>
        </authorList>
    </citation>
    <scope>NUCLEOTIDE SEQUENCE [LARGE SCALE GENOMIC DNA]</scope>
    <source>
        <strain evidence="3">Sac-22</strain>
    </source>
</reference>
<dbReference type="STRING" id="551987.SAMN05192549_105300"/>
<sequence length="143" mass="14850">MGNLISSVLALALVGVAGSAMSAEALCSGKAIQPVAPSVAADRVVQLTGEQLVNAERILGEAKLKEVDPALMGMAAVPGQLHYLVRAAAFTKASNHFKGRILDHTLYISAHMLGHAREVEPAVLSLSSPVSVNAVECAYFATE</sequence>
<gene>
    <name evidence="2" type="ORF">SAMN05192549_105300</name>
</gene>
<dbReference type="OrthoDB" id="9934206at2"/>
<dbReference type="Proteomes" id="UP000184339">
    <property type="component" value="Unassembled WGS sequence"/>
</dbReference>
<keyword evidence="3" id="KW-1185">Reference proteome</keyword>
<evidence type="ECO:0000313" key="3">
    <source>
        <dbReference type="Proteomes" id="UP000184339"/>
    </source>
</evidence>
<dbReference type="EMBL" id="FRCX01000005">
    <property type="protein sequence ID" value="SHN19530.1"/>
    <property type="molecule type" value="Genomic_DNA"/>
</dbReference>
<evidence type="ECO:0000256" key="1">
    <source>
        <dbReference type="SAM" id="SignalP"/>
    </source>
</evidence>
<feature type="chain" id="PRO_5011980332" evidence="1">
    <location>
        <begin position="23"/>
        <end position="143"/>
    </location>
</feature>
<accession>A0A1M7PQF1</accession>
<organism evidence="2 3">
    <name type="scientific">Duganella sacchari</name>
    <dbReference type="NCBI Taxonomy" id="551987"/>
    <lineage>
        <taxon>Bacteria</taxon>
        <taxon>Pseudomonadati</taxon>
        <taxon>Pseudomonadota</taxon>
        <taxon>Betaproteobacteria</taxon>
        <taxon>Burkholderiales</taxon>
        <taxon>Oxalobacteraceae</taxon>
        <taxon>Telluria group</taxon>
        <taxon>Duganella</taxon>
    </lineage>
</organism>
<keyword evidence="1" id="KW-0732">Signal</keyword>
<evidence type="ECO:0000313" key="2">
    <source>
        <dbReference type="EMBL" id="SHN19530.1"/>
    </source>
</evidence>
<dbReference type="AlphaFoldDB" id="A0A1M7PQF1"/>